<dbReference type="PANTHER" id="PTHR33371">
    <property type="entry name" value="INTERMEMBRANE PHOSPHOLIPID TRANSPORT SYSTEM BINDING PROTEIN MLAD-RELATED"/>
    <property type="match status" value="1"/>
</dbReference>
<name>A0ABZ0I4V8_9GAMM</name>
<sequence>MSERKSSILVGSFVVGALIIAAAGALFFAGGGLGSERSKVVMVFDGSLRGLTVGAPVALRGVTIGQVTDIDLILNADHGSITMVVEAEIEPASMQLIGSVTESILDELVDRGLAAQLNTQSLLTGLLYIQLDFQPDKEATVSSINSPHPQIPTIPTELEQIRRSLESIDYAAIAENVDRIATGLDTLLNSTDMQELPGSMRSSLAALENASNSLTTTLETNSPALKAFLEEGTTTIATLNEQLPAITDSIESSLARLDEALVAANNSLQGLENAVAPNSPPRRQLSEAMKEVTLAARALRSLARSLEEHPESLLRGRKGGGS</sequence>
<dbReference type="InterPro" id="IPR003399">
    <property type="entry name" value="Mce/MlaD"/>
</dbReference>
<dbReference type="Proteomes" id="UP001626537">
    <property type="component" value="Chromosome"/>
</dbReference>
<protein>
    <submittedName>
        <fullName evidence="3">MlaD family protein</fullName>
    </submittedName>
</protein>
<dbReference type="RefSeq" id="WP_407348201.1">
    <property type="nucleotide sequence ID" value="NZ_CP136864.1"/>
</dbReference>
<dbReference type="InterPro" id="IPR052336">
    <property type="entry name" value="MlaD_Phospholipid_Transporter"/>
</dbReference>
<evidence type="ECO:0000259" key="2">
    <source>
        <dbReference type="Pfam" id="PF02470"/>
    </source>
</evidence>
<accession>A0ABZ0I4V8</accession>
<organism evidence="3 4">
    <name type="scientific">Congregibacter variabilis</name>
    <dbReference type="NCBI Taxonomy" id="3081200"/>
    <lineage>
        <taxon>Bacteria</taxon>
        <taxon>Pseudomonadati</taxon>
        <taxon>Pseudomonadota</taxon>
        <taxon>Gammaproteobacteria</taxon>
        <taxon>Cellvibrionales</taxon>
        <taxon>Halieaceae</taxon>
        <taxon>Congregibacter</taxon>
    </lineage>
</organism>
<keyword evidence="4" id="KW-1185">Reference proteome</keyword>
<dbReference type="Pfam" id="PF02470">
    <property type="entry name" value="MlaD"/>
    <property type="match status" value="1"/>
</dbReference>
<feature type="domain" description="Mce/MlaD" evidence="2">
    <location>
        <begin position="40"/>
        <end position="133"/>
    </location>
</feature>
<keyword evidence="1" id="KW-0812">Transmembrane</keyword>
<evidence type="ECO:0000313" key="4">
    <source>
        <dbReference type="Proteomes" id="UP001626537"/>
    </source>
</evidence>
<dbReference type="EMBL" id="CP136864">
    <property type="protein sequence ID" value="WOJ93555.1"/>
    <property type="molecule type" value="Genomic_DNA"/>
</dbReference>
<proteinExistence type="predicted"/>
<gene>
    <name evidence="3" type="ORF">R0135_17510</name>
</gene>
<feature type="transmembrane region" description="Helical" evidence="1">
    <location>
        <begin position="6"/>
        <end position="29"/>
    </location>
</feature>
<evidence type="ECO:0000313" key="3">
    <source>
        <dbReference type="EMBL" id="WOJ93555.1"/>
    </source>
</evidence>
<reference evidence="3 4" key="1">
    <citation type="submission" date="2023-10" db="EMBL/GenBank/DDBJ databases">
        <title>Two novel species belonging to the OM43/NOR5 clade.</title>
        <authorList>
            <person name="Park M."/>
        </authorList>
    </citation>
    <scope>NUCLEOTIDE SEQUENCE [LARGE SCALE GENOMIC DNA]</scope>
    <source>
        <strain evidence="3 4">IMCC43200</strain>
    </source>
</reference>
<evidence type="ECO:0000256" key="1">
    <source>
        <dbReference type="SAM" id="Phobius"/>
    </source>
</evidence>
<dbReference type="PANTHER" id="PTHR33371:SF4">
    <property type="entry name" value="INTERMEMBRANE PHOSPHOLIPID TRANSPORT SYSTEM BINDING PROTEIN MLAD"/>
    <property type="match status" value="1"/>
</dbReference>
<keyword evidence="1" id="KW-0472">Membrane</keyword>
<keyword evidence="1" id="KW-1133">Transmembrane helix</keyword>